<evidence type="ECO:0008006" key="4">
    <source>
        <dbReference type="Google" id="ProtNLM"/>
    </source>
</evidence>
<evidence type="ECO:0000256" key="1">
    <source>
        <dbReference type="SAM" id="SignalP"/>
    </source>
</evidence>
<keyword evidence="1" id="KW-0732">Signal</keyword>
<dbReference type="InterPro" id="IPR036188">
    <property type="entry name" value="FAD/NAD-bd_sf"/>
</dbReference>
<accession>A0ABQ0MDM2</accession>
<keyword evidence="3" id="KW-1185">Reference proteome</keyword>
<gene>
    <name evidence="2" type="ORF">MCHLO_17429</name>
</gene>
<dbReference type="SUPFAM" id="SSF51905">
    <property type="entry name" value="FAD/NAD(P)-binding domain"/>
    <property type="match status" value="1"/>
</dbReference>
<feature type="signal peptide" evidence="1">
    <location>
        <begin position="1"/>
        <end position="19"/>
    </location>
</feature>
<name>A0ABQ0MDM2_MYCCL</name>
<proteinExistence type="predicted"/>
<protein>
    <recommendedName>
        <fullName evidence="4">FAD/NAD(P)-binding domain-containing protein</fullName>
    </recommendedName>
</protein>
<evidence type="ECO:0000313" key="3">
    <source>
        <dbReference type="Proteomes" id="UP000815677"/>
    </source>
</evidence>
<organism evidence="2 3">
    <name type="scientific">Mycena chlorophos</name>
    <name type="common">Agaric fungus</name>
    <name type="synonym">Agaricus chlorophos</name>
    <dbReference type="NCBI Taxonomy" id="658473"/>
    <lineage>
        <taxon>Eukaryota</taxon>
        <taxon>Fungi</taxon>
        <taxon>Dikarya</taxon>
        <taxon>Basidiomycota</taxon>
        <taxon>Agaricomycotina</taxon>
        <taxon>Agaricomycetes</taxon>
        <taxon>Agaricomycetidae</taxon>
        <taxon>Agaricales</taxon>
        <taxon>Marasmiineae</taxon>
        <taxon>Mycenaceae</taxon>
        <taxon>Mycena</taxon>
    </lineage>
</organism>
<reference evidence="2" key="1">
    <citation type="submission" date="2014-09" db="EMBL/GenBank/DDBJ databases">
        <title>Genome sequence of the luminous mushroom Mycena chlorophos for searching fungal bioluminescence genes.</title>
        <authorList>
            <person name="Tanaka Y."/>
            <person name="Kasuga D."/>
            <person name="Oba Y."/>
            <person name="Hase S."/>
            <person name="Sato K."/>
            <person name="Oba Y."/>
            <person name="Sakakibara Y."/>
        </authorList>
    </citation>
    <scope>NUCLEOTIDE SEQUENCE</scope>
</reference>
<feature type="chain" id="PRO_5045865336" description="FAD/NAD(P)-binding domain-containing protein" evidence="1">
    <location>
        <begin position="20"/>
        <end position="517"/>
    </location>
</feature>
<evidence type="ECO:0000313" key="2">
    <source>
        <dbReference type="EMBL" id="GAT61405.1"/>
    </source>
</evidence>
<dbReference type="Proteomes" id="UP000815677">
    <property type="component" value="Unassembled WGS sequence"/>
</dbReference>
<dbReference type="Gene3D" id="3.50.50.60">
    <property type="entry name" value="FAD/NAD(P)-binding domain"/>
    <property type="match status" value="1"/>
</dbReference>
<dbReference type="EMBL" id="DF850030">
    <property type="protein sequence ID" value="GAT61405.1"/>
    <property type="molecule type" value="Genomic_DNA"/>
</dbReference>
<sequence>MSLQPAALCLAAVGAVCFAWQKYCNRPPVWVSQMENLGRKRDKCIPGTAVVCGGSIAGTIAARVCADHFERVVVVDPDVDEPEKDRTRIMQRNSLHLYLCLFVQGARRLWSNFDEEVERAGGRFSPADLQLHYSGAELLTPYKQYPPGELPASLPMRRSSFQKVIHRILLGMASPGSHIRVLAGTVRGIGASPDGRRVESVTVRGLDGKQIELNDVALVVDCTGRNQDGFKWLRSAGYDIPVDARCSYDPSLRYLTCSFTVSPEMYATFPIPDEQRKTTFVYAYVPHDDAKACICAVIRTDNDVVQCFLGDTGGTDLPRDPADIVPFVEKFSGCAKPIPGWVIETIKMLVERCGPPTIDFLKLAPLQYIRYQTVVDRLPANFIAVGDAGLFLNPIHGQGFAKAMMNGITLNALLHSSGLTPDFSKRYFKLSAKAMQGLWDATRLHDYGSLSCTPMDGETRETGRVARWIEKKLITAATKDEEVASALWHVRQMLQSESVLLAPKILLKVLTTRSIFE</sequence>